<reference evidence="1" key="1">
    <citation type="submission" date="2020-07" db="EMBL/GenBank/DDBJ databases">
        <title>Multicomponent nature underlies the extraordinary mechanical properties of spider dragline silk.</title>
        <authorList>
            <person name="Kono N."/>
            <person name="Nakamura H."/>
            <person name="Mori M."/>
            <person name="Yoshida Y."/>
            <person name="Ohtoshi R."/>
            <person name="Malay A.D."/>
            <person name="Moran D.A.P."/>
            <person name="Tomita M."/>
            <person name="Numata K."/>
            <person name="Arakawa K."/>
        </authorList>
    </citation>
    <scope>NUCLEOTIDE SEQUENCE</scope>
</reference>
<dbReference type="AlphaFoldDB" id="A0A8X6L9R9"/>
<protein>
    <submittedName>
        <fullName evidence="1">Uncharacterized protein</fullName>
    </submittedName>
</protein>
<keyword evidence="2" id="KW-1185">Reference proteome</keyword>
<accession>A0A8X6L9R9</accession>
<proteinExistence type="predicted"/>
<dbReference type="EMBL" id="BMAO01024961">
    <property type="protein sequence ID" value="GFQ99048.1"/>
    <property type="molecule type" value="Genomic_DNA"/>
</dbReference>
<name>A0A8X6L9R9_TRICU</name>
<evidence type="ECO:0000313" key="1">
    <source>
        <dbReference type="EMBL" id="GFQ99048.1"/>
    </source>
</evidence>
<sequence length="115" mass="13459">MGGGMKGGEMFTLLLLPSFCDFSYLDFSSSKNVPIFFFLENSLKPLAKWSVRFFWAASKWWGWEGRCVRKRERDWGDIELGVDQDDRETENHGRDIDLLLFANLRSMQPLLPFRS</sequence>
<dbReference type="OrthoDB" id="10272840at2759"/>
<dbReference type="Proteomes" id="UP000887116">
    <property type="component" value="Unassembled WGS sequence"/>
</dbReference>
<organism evidence="1 2">
    <name type="scientific">Trichonephila clavata</name>
    <name type="common">Joro spider</name>
    <name type="synonym">Nephila clavata</name>
    <dbReference type="NCBI Taxonomy" id="2740835"/>
    <lineage>
        <taxon>Eukaryota</taxon>
        <taxon>Metazoa</taxon>
        <taxon>Ecdysozoa</taxon>
        <taxon>Arthropoda</taxon>
        <taxon>Chelicerata</taxon>
        <taxon>Arachnida</taxon>
        <taxon>Araneae</taxon>
        <taxon>Araneomorphae</taxon>
        <taxon>Entelegynae</taxon>
        <taxon>Araneoidea</taxon>
        <taxon>Nephilidae</taxon>
        <taxon>Trichonephila</taxon>
    </lineage>
</organism>
<evidence type="ECO:0000313" key="2">
    <source>
        <dbReference type="Proteomes" id="UP000887116"/>
    </source>
</evidence>
<gene>
    <name evidence="1" type="ORF">TNCT_301471</name>
</gene>
<comment type="caution">
    <text evidence="1">The sequence shown here is derived from an EMBL/GenBank/DDBJ whole genome shotgun (WGS) entry which is preliminary data.</text>
</comment>